<accession>A0A939J972</accession>
<evidence type="ECO:0000313" key="4">
    <source>
        <dbReference type="Proteomes" id="UP000664144"/>
    </source>
</evidence>
<sequence>MKTGFLLIFLAFWGGWHGLSGIHDRNESIRKAQAAYQQGNYLVAATYYKEAVEKLGATDEAVLLNWGHASVRAGQPGTARTAYGRLLTSRQPQMRSVARQQLGVLAASKGEYAQALRLLKQALVANPANAVARYDYELISDYLRRRRDDPSVPPPVPAGAPPTPENRKDQQQDPASQPPPRPGQDKEGELNDPKQPDNPQNPPQNRPDQNGQRDPNRPSGTPGSTANGSLQPGQGQERNMAQGSEPGTTHGLSNDETGTEASTGTSKRAGTETAALDETQMQTQRARLQQMNLSTGQAKQVLQALDAAEQQYLQQLPRKSTRKPDSGKPTW</sequence>
<dbReference type="RefSeq" id="WP_206980365.1">
    <property type="nucleotide sequence ID" value="NZ_JAFLQZ010000001.1"/>
</dbReference>
<feature type="compositionally biased region" description="Polar residues" evidence="2">
    <location>
        <begin position="279"/>
        <end position="292"/>
    </location>
</feature>
<reference evidence="3" key="1">
    <citation type="submission" date="2021-03" db="EMBL/GenBank/DDBJ databases">
        <authorList>
            <person name="Kim M.K."/>
        </authorList>
    </citation>
    <scope>NUCLEOTIDE SEQUENCE</scope>
    <source>
        <strain evidence="3">BT186</strain>
    </source>
</reference>
<feature type="repeat" description="TPR" evidence="1">
    <location>
        <begin position="96"/>
        <end position="129"/>
    </location>
</feature>
<dbReference type="AlphaFoldDB" id="A0A939J972"/>
<dbReference type="InterPro" id="IPR011990">
    <property type="entry name" value="TPR-like_helical_dom_sf"/>
</dbReference>
<evidence type="ECO:0008006" key="5">
    <source>
        <dbReference type="Google" id="ProtNLM"/>
    </source>
</evidence>
<dbReference type="EMBL" id="JAFLQZ010000001">
    <property type="protein sequence ID" value="MBO0356756.1"/>
    <property type="molecule type" value="Genomic_DNA"/>
</dbReference>
<evidence type="ECO:0000256" key="2">
    <source>
        <dbReference type="SAM" id="MobiDB-lite"/>
    </source>
</evidence>
<feature type="compositionally biased region" description="Pro residues" evidence="2">
    <location>
        <begin position="151"/>
        <end position="164"/>
    </location>
</feature>
<dbReference type="SUPFAM" id="SSF48452">
    <property type="entry name" value="TPR-like"/>
    <property type="match status" value="1"/>
</dbReference>
<organism evidence="3 4">
    <name type="scientific">Hymenobacter telluris</name>
    <dbReference type="NCBI Taxonomy" id="2816474"/>
    <lineage>
        <taxon>Bacteria</taxon>
        <taxon>Pseudomonadati</taxon>
        <taxon>Bacteroidota</taxon>
        <taxon>Cytophagia</taxon>
        <taxon>Cytophagales</taxon>
        <taxon>Hymenobacteraceae</taxon>
        <taxon>Hymenobacter</taxon>
    </lineage>
</organism>
<feature type="compositionally biased region" description="Basic and acidic residues" evidence="2">
    <location>
        <begin position="322"/>
        <end position="331"/>
    </location>
</feature>
<dbReference type="Gene3D" id="1.25.40.10">
    <property type="entry name" value="Tetratricopeptide repeat domain"/>
    <property type="match status" value="1"/>
</dbReference>
<dbReference type="InterPro" id="IPR019734">
    <property type="entry name" value="TPR_rpt"/>
</dbReference>
<feature type="compositionally biased region" description="Basic and acidic residues" evidence="2">
    <location>
        <begin position="183"/>
        <end position="195"/>
    </location>
</feature>
<keyword evidence="4" id="KW-1185">Reference proteome</keyword>
<keyword evidence="1" id="KW-0802">TPR repeat</keyword>
<name>A0A939J972_9BACT</name>
<dbReference type="PROSITE" id="PS50005">
    <property type="entry name" value="TPR"/>
    <property type="match status" value="1"/>
</dbReference>
<feature type="compositionally biased region" description="Polar residues" evidence="2">
    <location>
        <begin position="218"/>
        <end position="268"/>
    </location>
</feature>
<feature type="region of interest" description="Disordered" evidence="2">
    <location>
        <begin position="312"/>
        <end position="331"/>
    </location>
</feature>
<protein>
    <recommendedName>
        <fullName evidence="5">Tetratricopeptide repeat protein</fullName>
    </recommendedName>
</protein>
<evidence type="ECO:0000256" key="1">
    <source>
        <dbReference type="PROSITE-ProRule" id="PRU00339"/>
    </source>
</evidence>
<feature type="region of interest" description="Disordered" evidence="2">
    <location>
        <begin position="145"/>
        <end position="292"/>
    </location>
</feature>
<dbReference type="Proteomes" id="UP000664144">
    <property type="component" value="Unassembled WGS sequence"/>
</dbReference>
<comment type="caution">
    <text evidence="3">The sequence shown here is derived from an EMBL/GenBank/DDBJ whole genome shotgun (WGS) entry which is preliminary data.</text>
</comment>
<proteinExistence type="predicted"/>
<evidence type="ECO:0000313" key="3">
    <source>
        <dbReference type="EMBL" id="MBO0356756.1"/>
    </source>
</evidence>
<gene>
    <name evidence="3" type="ORF">J0X19_02245</name>
</gene>